<dbReference type="EMBL" id="BLXZ01000005">
    <property type="protein sequence ID" value="GFO69222.1"/>
    <property type="molecule type" value="Genomic_DNA"/>
</dbReference>
<dbReference type="Proteomes" id="UP000587586">
    <property type="component" value="Unassembled WGS sequence"/>
</dbReference>
<keyword evidence="1" id="KW-0808">Transferase</keyword>
<gene>
    <name evidence="3" type="ORF">GMLC_28010</name>
</gene>
<reference evidence="4" key="1">
    <citation type="submission" date="2020-06" db="EMBL/GenBank/DDBJ databases">
        <title>Draft genomic sequecing of Geomonas sp. Red745.</title>
        <authorList>
            <person name="Itoh H."/>
            <person name="Xu Z.X."/>
            <person name="Ushijima N."/>
            <person name="Masuda Y."/>
            <person name="Shiratori Y."/>
            <person name="Senoo K."/>
        </authorList>
    </citation>
    <scope>NUCLEOTIDE SEQUENCE [LARGE SCALE GENOMIC DNA]</scope>
    <source>
        <strain evidence="4">Red745</strain>
    </source>
</reference>
<evidence type="ECO:0000313" key="3">
    <source>
        <dbReference type="EMBL" id="GFO69222.1"/>
    </source>
</evidence>
<dbReference type="GO" id="GO:0016757">
    <property type="term" value="F:glycosyltransferase activity"/>
    <property type="evidence" value="ECO:0007669"/>
    <property type="project" value="InterPro"/>
</dbReference>
<name>A0A6V8N9G5_9BACT</name>
<keyword evidence="4" id="KW-1185">Reference proteome</keyword>
<dbReference type="SUPFAM" id="SSF53756">
    <property type="entry name" value="UDP-Glycosyltransferase/glycogen phosphorylase"/>
    <property type="match status" value="1"/>
</dbReference>
<dbReference type="GO" id="GO:0009103">
    <property type="term" value="P:lipopolysaccharide biosynthetic process"/>
    <property type="evidence" value="ECO:0007669"/>
    <property type="project" value="TreeGrafter"/>
</dbReference>
<organism evidence="3 4">
    <name type="scientific">Geomonas limicola</name>
    <dbReference type="NCBI Taxonomy" id="2740186"/>
    <lineage>
        <taxon>Bacteria</taxon>
        <taxon>Pseudomonadati</taxon>
        <taxon>Thermodesulfobacteriota</taxon>
        <taxon>Desulfuromonadia</taxon>
        <taxon>Geobacterales</taxon>
        <taxon>Geobacteraceae</taxon>
        <taxon>Geomonas</taxon>
    </lineage>
</organism>
<protein>
    <recommendedName>
        <fullName evidence="2">Glycosyl transferase family 1 domain-containing protein</fullName>
    </recommendedName>
</protein>
<proteinExistence type="predicted"/>
<accession>A0A6V8N9G5</accession>
<sequence>MWASEEKRIQQLIETAGISEYVHLFDKLDNKLLPAVYQRARAYVYASLYDSFGFTPLEAMACGVPCAVSRFSALPEICGSAAEYFDPFNVEDMAEAIANILNNEDRRRQLISSGLEQSSQFSWQKAAQQYHSLLTADMSCDRCV</sequence>
<evidence type="ECO:0000259" key="2">
    <source>
        <dbReference type="Pfam" id="PF00534"/>
    </source>
</evidence>
<comment type="caution">
    <text evidence="3">The sequence shown here is derived from an EMBL/GenBank/DDBJ whole genome shotgun (WGS) entry which is preliminary data.</text>
</comment>
<evidence type="ECO:0000256" key="1">
    <source>
        <dbReference type="ARBA" id="ARBA00022679"/>
    </source>
</evidence>
<feature type="domain" description="Glycosyl transferase family 1" evidence="2">
    <location>
        <begin position="5"/>
        <end position="114"/>
    </location>
</feature>
<evidence type="ECO:0000313" key="4">
    <source>
        <dbReference type="Proteomes" id="UP000587586"/>
    </source>
</evidence>
<dbReference type="AlphaFoldDB" id="A0A6V8N9G5"/>
<dbReference type="Gene3D" id="3.40.50.2000">
    <property type="entry name" value="Glycogen Phosphorylase B"/>
    <property type="match status" value="1"/>
</dbReference>
<dbReference type="Pfam" id="PF00534">
    <property type="entry name" value="Glycos_transf_1"/>
    <property type="match status" value="1"/>
</dbReference>
<dbReference type="PANTHER" id="PTHR46401">
    <property type="entry name" value="GLYCOSYLTRANSFERASE WBBK-RELATED"/>
    <property type="match status" value="1"/>
</dbReference>
<dbReference type="InterPro" id="IPR001296">
    <property type="entry name" value="Glyco_trans_1"/>
</dbReference>
<dbReference type="PANTHER" id="PTHR46401:SF2">
    <property type="entry name" value="GLYCOSYLTRANSFERASE WBBK-RELATED"/>
    <property type="match status" value="1"/>
</dbReference>